<keyword evidence="6 8" id="KW-0472">Membrane</keyword>
<dbReference type="InterPro" id="IPR003439">
    <property type="entry name" value="ABC_transporter-like_ATP-bd"/>
</dbReference>
<dbReference type="GO" id="GO:0015421">
    <property type="term" value="F:ABC-type oligopeptide transporter activity"/>
    <property type="evidence" value="ECO:0007669"/>
    <property type="project" value="TreeGrafter"/>
</dbReference>
<comment type="subcellular location">
    <subcellularLocation>
        <location evidence="1">Cell membrane</location>
        <topology evidence="1">Multi-pass membrane protein</topology>
    </subcellularLocation>
</comment>
<evidence type="ECO:0000256" key="2">
    <source>
        <dbReference type="ARBA" id="ARBA00022692"/>
    </source>
</evidence>
<evidence type="ECO:0000256" key="7">
    <source>
        <dbReference type="SAM" id="MobiDB-lite"/>
    </source>
</evidence>
<protein>
    <recommendedName>
        <fullName evidence="13">ABC transporter ATP-binding protein</fullName>
    </recommendedName>
</protein>
<dbReference type="PROSITE" id="PS50929">
    <property type="entry name" value="ABC_TM1F"/>
    <property type="match status" value="1"/>
</dbReference>
<evidence type="ECO:0000259" key="9">
    <source>
        <dbReference type="PROSITE" id="PS50893"/>
    </source>
</evidence>
<dbReference type="GO" id="GO:0005524">
    <property type="term" value="F:ATP binding"/>
    <property type="evidence" value="ECO:0007669"/>
    <property type="project" value="UniProtKB-KW"/>
</dbReference>
<keyword evidence="5 8" id="KW-1133">Transmembrane helix</keyword>
<feature type="region of interest" description="Disordered" evidence="7">
    <location>
        <begin position="683"/>
        <end position="776"/>
    </location>
</feature>
<dbReference type="EMBL" id="BGZL01000011">
    <property type="protein sequence ID" value="GBQ02527.1"/>
    <property type="molecule type" value="Genomic_DNA"/>
</dbReference>
<evidence type="ECO:0000313" key="12">
    <source>
        <dbReference type="Proteomes" id="UP000265354"/>
    </source>
</evidence>
<reference evidence="11 12" key="1">
    <citation type="submission" date="2018-07" db="EMBL/GenBank/DDBJ databases">
        <title>Whole Genome Shotgun Sequence of Streptomyces spongiicola strain 531S.</title>
        <authorList>
            <person name="Dohra H."/>
            <person name="Kodani S."/>
        </authorList>
    </citation>
    <scope>NUCLEOTIDE SEQUENCE [LARGE SCALE GENOMIC DNA]</scope>
    <source>
        <strain evidence="11 12">531S</strain>
    </source>
</reference>
<feature type="compositionally biased region" description="Basic and acidic residues" evidence="7">
    <location>
        <begin position="718"/>
        <end position="736"/>
    </location>
</feature>
<feature type="transmembrane region" description="Helical" evidence="8">
    <location>
        <begin position="143"/>
        <end position="163"/>
    </location>
</feature>
<feature type="transmembrane region" description="Helical" evidence="8">
    <location>
        <begin position="399"/>
        <end position="420"/>
    </location>
</feature>
<dbReference type="SUPFAM" id="SSF90123">
    <property type="entry name" value="ABC transporter transmembrane region"/>
    <property type="match status" value="1"/>
</dbReference>
<feature type="domain" description="ABC transmembrane type-1" evidence="10">
    <location>
        <begin position="143"/>
        <end position="421"/>
    </location>
</feature>
<dbReference type="InterPro" id="IPR003593">
    <property type="entry name" value="AAA+_ATPase"/>
</dbReference>
<dbReference type="Gene3D" id="3.40.50.300">
    <property type="entry name" value="P-loop containing nucleotide triphosphate hydrolases"/>
    <property type="match status" value="1"/>
</dbReference>
<dbReference type="Pfam" id="PF00664">
    <property type="entry name" value="ABC_membrane"/>
    <property type="match status" value="1"/>
</dbReference>
<dbReference type="PROSITE" id="PS00211">
    <property type="entry name" value="ABC_TRANSPORTER_1"/>
    <property type="match status" value="1"/>
</dbReference>
<feature type="compositionally biased region" description="Basic and acidic residues" evidence="7">
    <location>
        <begin position="687"/>
        <end position="696"/>
    </location>
</feature>
<evidence type="ECO:0000259" key="10">
    <source>
        <dbReference type="PROSITE" id="PS50929"/>
    </source>
</evidence>
<dbReference type="InterPro" id="IPR039421">
    <property type="entry name" value="Type_1_exporter"/>
</dbReference>
<dbReference type="Proteomes" id="UP000265354">
    <property type="component" value="Unassembled WGS sequence"/>
</dbReference>
<organism evidence="11 12">
    <name type="scientific">Streptomyces spongiicola</name>
    <dbReference type="NCBI Taxonomy" id="1690221"/>
    <lineage>
        <taxon>Bacteria</taxon>
        <taxon>Bacillati</taxon>
        <taxon>Actinomycetota</taxon>
        <taxon>Actinomycetes</taxon>
        <taxon>Kitasatosporales</taxon>
        <taxon>Streptomycetaceae</taxon>
        <taxon>Streptomyces</taxon>
    </lineage>
</organism>
<feature type="transmembrane region" description="Helical" evidence="8">
    <location>
        <begin position="277"/>
        <end position="294"/>
    </location>
</feature>
<dbReference type="InterPro" id="IPR036640">
    <property type="entry name" value="ABC1_TM_sf"/>
</dbReference>
<evidence type="ECO:0000256" key="8">
    <source>
        <dbReference type="SAM" id="Phobius"/>
    </source>
</evidence>
<feature type="transmembrane region" description="Helical" evidence="8">
    <location>
        <begin position="363"/>
        <end position="387"/>
    </location>
</feature>
<feature type="region of interest" description="Disordered" evidence="7">
    <location>
        <begin position="100"/>
        <end position="121"/>
    </location>
</feature>
<evidence type="ECO:0000256" key="6">
    <source>
        <dbReference type="ARBA" id="ARBA00023136"/>
    </source>
</evidence>
<dbReference type="Pfam" id="PF00005">
    <property type="entry name" value="ABC_tran"/>
    <property type="match status" value="1"/>
</dbReference>
<dbReference type="SUPFAM" id="SSF52540">
    <property type="entry name" value="P-loop containing nucleoside triphosphate hydrolases"/>
    <property type="match status" value="1"/>
</dbReference>
<evidence type="ECO:0000256" key="1">
    <source>
        <dbReference type="ARBA" id="ARBA00004651"/>
    </source>
</evidence>
<evidence type="ECO:0000256" key="5">
    <source>
        <dbReference type="ARBA" id="ARBA00022989"/>
    </source>
</evidence>
<dbReference type="GO" id="GO:0005886">
    <property type="term" value="C:plasma membrane"/>
    <property type="evidence" value="ECO:0007669"/>
    <property type="project" value="UniProtKB-SubCell"/>
</dbReference>
<keyword evidence="4" id="KW-0067">ATP-binding</keyword>
<proteinExistence type="predicted"/>
<evidence type="ECO:0008006" key="13">
    <source>
        <dbReference type="Google" id="ProtNLM"/>
    </source>
</evidence>
<feature type="domain" description="ABC transporter" evidence="9">
    <location>
        <begin position="453"/>
        <end position="684"/>
    </location>
</feature>
<keyword evidence="2 8" id="KW-0812">Transmembrane</keyword>
<feature type="transmembrane region" description="Helical" evidence="8">
    <location>
        <begin position="249"/>
        <end position="271"/>
    </location>
</feature>
<feature type="transmembrane region" description="Helical" evidence="8">
    <location>
        <begin position="169"/>
        <end position="190"/>
    </location>
</feature>
<dbReference type="InterPro" id="IPR027417">
    <property type="entry name" value="P-loop_NTPase"/>
</dbReference>
<evidence type="ECO:0000256" key="3">
    <source>
        <dbReference type="ARBA" id="ARBA00022741"/>
    </source>
</evidence>
<accession>A0A388T0U2</accession>
<gene>
    <name evidence="11" type="ORF">SSP531S_39860</name>
</gene>
<dbReference type="InterPro" id="IPR017871">
    <property type="entry name" value="ABC_transporter-like_CS"/>
</dbReference>
<dbReference type="InterPro" id="IPR011527">
    <property type="entry name" value="ABC1_TM_dom"/>
</dbReference>
<dbReference type="Gene3D" id="1.20.1560.10">
    <property type="entry name" value="ABC transporter type 1, transmembrane domain"/>
    <property type="match status" value="1"/>
</dbReference>
<name>A0A388T0U2_9ACTN</name>
<feature type="compositionally biased region" description="Low complexity" evidence="7">
    <location>
        <begin position="737"/>
        <end position="758"/>
    </location>
</feature>
<dbReference type="PANTHER" id="PTHR43394:SF1">
    <property type="entry name" value="ATP-BINDING CASSETTE SUB-FAMILY B MEMBER 10, MITOCHONDRIAL"/>
    <property type="match status" value="1"/>
</dbReference>
<dbReference type="GO" id="GO:0016887">
    <property type="term" value="F:ATP hydrolysis activity"/>
    <property type="evidence" value="ECO:0007669"/>
    <property type="project" value="InterPro"/>
</dbReference>
<dbReference type="PROSITE" id="PS50893">
    <property type="entry name" value="ABC_TRANSPORTER_2"/>
    <property type="match status" value="1"/>
</dbReference>
<evidence type="ECO:0000256" key="4">
    <source>
        <dbReference type="ARBA" id="ARBA00022840"/>
    </source>
</evidence>
<sequence length="776" mass="80058">MPPGRPAAWYCRDGPACHFQDRPAWYFRDRPACHFQDRPAWYFRDRPACHFQDGPACHFRDRPACHFQDGPACHFRDRPACHFQDGPACHFRDRPVRHLKERPLSPHGPEVADGDRGASAPPAARAARSLLADAVRASAGRTAVLVATGLLSAAAALALPALLGRSLDLVLAGSAHAGPWLALCAALVVADLLCDAVSAHLTGTLTARSAARTRRRALGRVLAAGPRAAQRFTPGDLVTRLTANVTEAAAAPATAAAAVPAVLLPVGGLVALAVTDLWTAAVFAAGAPLLVLLLRAFTRDTRSGVADYQRVQGDIAARLVEALQGARTVAAAGTAERERSRILAPLPELAATGRRMWHVYGRAVARGAVLLPLLETGVLAVGGLRVAAGHMSVGELLAAVRYAALAAGLGAVVAQLAGLLRSRAAAGRAAEAMAAPAVAYGRRSLPAGGPGRLEFRGVSVVRDGRPVLHGIDLVVPGGATLALVGRSGSGKTVLAGLPGRLADADAGTVHLDGVPVPEIEPGVLRREVTYAFERPALFGTTVADSIAFGPYAPPPDEVIAAARAADADGFVRRLPEGYDTRLDRAPLSGGEAQRLGLARAFAHAGRLLVLDDATSSLDSVTERRVARALLNQVRPGTRLVVAHRISSAARADLVAWLEGGRVRAVGPHAALWALPGYRAVFAAPDGDEGREPHGSPESRPGGEGYRGDPDGVDPCIVDPDRGDPDRGDPDRGDERTAGSAATAGTHAAGRLGSAAGSGPAEGGSAAGGGPAAEGVR</sequence>
<dbReference type="PANTHER" id="PTHR43394">
    <property type="entry name" value="ATP-DEPENDENT PERMEASE MDL1, MITOCHONDRIAL"/>
    <property type="match status" value="1"/>
</dbReference>
<dbReference type="AlphaFoldDB" id="A0A388T0U2"/>
<feature type="compositionally biased region" description="Gly residues" evidence="7">
    <location>
        <begin position="759"/>
        <end position="776"/>
    </location>
</feature>
<evidence type="ECO:0000313" key="11">
    <source>
        <dbReference type="EMBL" id="GBQ02527.1"/>
    </source>
</evidence>
<comment type="caution">
    <text evidence="11">The sequence shown here is derived from an EMBL/GenBank/DDBJ whole genome shotgun (WGS) entry which is preliminary data.</text>
</comment>
<dbReference type="SMART" id="SM00382">
    <property type="entry name" value="AAA"/>
    <property type="match status" value="1"/>
</dbReference>
<keyword evidence="3" id="KW-0547">Nucleotide-binding</keyword>